<evidence type="ECO:0000313" key="2">
    <source>
        <dbReference type="EMBL" id="BAC17501.1"/>
    </source>
</evidence>
<dbReference type="KEGG" id="cef:CE0691"/>
<keyword evidence="3" id="KW-1185">Reference proteome</keyword>
<dbReference type="HOGENOM" id="CLU_205765_0_0_11"/>
<accession>Q8FRR8</accession>
<feature type="transmembrane region" description="Helical" evidence="1">
    <location>
        <begin position="31"/>
        <end position="55"/>
    </location>
</feature>
<organism evidence="2 3">
    <name type="scientific">Corynebacterium efficiens (strain DSM 44549 / YS-314 / AJ 12310 / JCM 11189 / NBRC 100395)</name>
    <dbReference type="NCBI Taxonomy" id="196164"/>
    <lineage>
        <taxon>Bacteria</taxon>
        <taxon>Bacillati</taxon>
        <taxon>Actinomycetota</taxon>
        <taxon>Actinomycetes</taxon>
        <taxon>Mycobacteriales</taxon>
        <taxon>Corynebacteriaceae</taxon>
        <taxon>Corynebacterium</taxon>
    </lineage>
</organism>
<dbReference type="STRING" id="196164.gene:10741093"/>
<protein>
    <submittedName>
        <fullName evidence="2">Uncharacterized protein</fullName>
    </submittedName>
</protein>
<dbReference type="eggNOG" id="ENOG5031K6P">
    <property type="taxonomic scope" value="Bacteria"/>
</dbReference>
<evidence type="ECO:0000313" key="3">
    <source>
        <dbReference type="Proteomes" id="UP000001409"/>
    </source>
</evidence>
<sequence>MHMGKAFILLILGAVILAAGIWYAAAVGYAVMAIVAALIIALGGGIIVWGISVALDIHSPTSRKL</sequence>
<reference evidence="2 3" key="1">
    <citation type="journal article" date="2003" name="Genome Res.">
        <title>Comparative complete genome sequence analysis of the amino acid replacements responsible for the thermostability of Corynebacterium efficiens.</title>
        <authorList>
            <person name="Nishio Y."/>
            <person name="Nakamura Y."/>
            <person name="Kawarabayasi Y."/>
            <person name="Usuda Y."/>
            <person name="Kimura E."/>
            <person name="Sugimoto S."/>
            <person name="Matsui K."/>
            <person name="Yamagishi A."/>
            <person name="Kikuchi H."/>
            <person name="Ikeo K."/>
            <person name="Gojobori T."/>
        </authorList>
    </citation>
    <scope>NUCLEOTIDE SEQUENCE [LARGE SCALE GENOMIC DNA]</scope>
    <source>
        <strain evidence="3">DSM 44549 / YS-314 / AJ 12310 / JCM 11189 / NBRC 100395</strain>
    </source>
</reference>
<dbReference type="AlphaFoldDB" id="Q8FRR8"/>
<dbReference type="Proteomes" id="UP000001409">
    <property type="component" value="Chromosome"/>
</dbReference>
<evidence type="ECO:0000256" key="1">
    <source>
        <dbReference type="SAM" id="Phobius"/>
    </source>
</evidence>
<feature type="transmembrane region" description="Helical" evidence="1">
    <location>
        <begin position="7"/>
        <end position="25"/>
    </location>
</feature>
<dbReference type="EMBL" id="BA000035">
    <property type="protein sequence ID" value="BAC17501.1"/>
    <property type="molecule type" value="Genomic_DNA"/>
</dbReference>
<proteinExistence type="predicted"/>
<keyword evidence="1" id="KW-0472">Membrane</keyword>
<keyword evidence="1" id="KW-0812">Transmembrane</keyword>
<keyword evidence="1" id="KW-1133">Transmembrane helix</keyword>
<name>Q8FRR8_COREF</name>